<dbReference type="KEGG" id="adl:AURDEDRAFT_177366"/>
<organism evidence="1 2">
    <name type="scientific">Auricularia subglabra (strain TFB-10046 / SS5)</name>
    <name type="common">White-rot fungus</name>
    <name type="synonym">Auricularia delicata (strain TFB10046)</name>
    <dbReference type="NCBI Taxonomy" id="717982"/>
    <lineage>
        <taxon>Eukaryota</taxon>
        <taxon>Fungi</taxon>
        <taxon>Dikarya</taxon>
        <taxon>Basidiomycota</taxon>
        <taxon>Agaricomycotina</taxon>
        <taxon>Agaricomycetes</taxon>
        <taxon>Auriculariales</taxon>
        <taxon>Auriculariaceae</taxon>
        <taxon>Auricularia</taxon>
    </lineage>
</organism>
<reference evidence="2" key="1">
    <citation type="journal article" date="2012" name="Science">
        <title>The Paleozoic origin of enzymatic lignin decomposition reconstructed from 31 fungal genomes.</title>
        <authorList>
            <person name="Floudas D."/>
            <person name="Binder M."/>
            <person name="Riley R."/>
            <person name="Barry K."/>
            <person name="Blanchette R.A."/>
            <person name="Henrissat B."/>
            <person name="Martinez A.T."/>
            <person name="Otillar R."/>
            <person name="Spatafora J.W."/>
            <person name="Yadav J.S."/>
            <person name="Aerts A."/>
            <person name="Benoit I."/>
            <person name="Boyd A."/>
            <person name="Carlson A."/>
            <person name="Copeland A."/>
            <person name="Coutinho P.M."/>
            <person name="de Vries R.P."/>
            <person name="Ferreira P."/>
            <person name="Findley K."/>
            <person name="Foster B."/>
            <person name="Gaskell J."/>
            <person name="Glotzer D."/>
            <person name="Gorecki P."/>
            <person name="Heitman J."/>
            <person name="Hesse C."/>
            <person name="Hori C."/>
            <person name="Igarashi K."/>
            <person name="Jurgens J.A."/>
            <person name="Kallen N."/>
            <person name="Kersten P."/>
            <person name="Kohler A."/>
            <person name="Kuees U."/>
            <person name="Kumar T.K.A."/>
            <person name="Kuo A."/>
            <person name="LaButti K."/>
            <person name="Larrondo L.F."/>
            <person name="Lindquist E."/>
            <person name="Ling A."/>
            <person name="Lombard V."/>
            <person name="Lucas S."/>
            <person name="Lundell T."/>
            <person name="Martin R."/>
            <person name="McLaughlin D.J."/>
            <person name="Morgenstern I."/>
            <person name="Morin E."/>
            <person name="Murat C."/>
            <person name="Nagy L.G."/>
            <person name="Nolan M."/>
            <person name="Ohm R.A."/>
            <person name="Patyshakuliyeva A."/>
            <person name="Rokas A."/>
            <person name="Ruiz-Duenas F.J."/>
            <person name="Sabat G."/>
            <person name="Salamov A."/>
            <person name="Samejima M."/>
            <person name="Schmutz J."/>
            <person name="Slot J.C."/>
            <person name="St John F."/>
            <person name="Stenlid J."/>
            <person name="Sun H."/>
            <person name="Sun S."/>
            <person name="Syed K."/>
            <person name="Tsang A."/>
            <person name="Wiebenga A."/>
            <person name="Young D."/>
            <person name="Pisabarro A."/>
            <person name="Eastwood D.C."/>
            <person name="Martin F."/>
            <person name="Cullen D."/>
            <person name="Grigoriev I.V."/>
            <person name="Hibbett D.S."/>
        </authorList>
    </citation>
    <scope>NUCLEOTIDE SEQUENCE [LARGE SCALE GENOMIC DNA]</scope>
    <source>
        <strain evidence="2">TFB10046</strain>
    </source>
</reference>
<dbReference type="AlphaFoldDB" id="J0CTD2"/>
<evidence type="ECO:0000313" key="2">
    <source>
        <dbReference type="Proteomes" id="UP000006514"/>
    </source>
</evidence>
<name>J0CTD2_AURST</name>
<dbReference type="InParanoid" id="J0CTD2"/>
<proteinExistence type="predicted"/>
<dbReference type="EMBL" id="JH688176">
    <property type="protein sequence ID" value="EJD33556.1"/>
    <property type="molecule type" value="Genomic_DNA"/>
</dbReference>
<protein>
    <submittedName>
        <fullName evidence="1">Uncharacterized protein</fullName>
    </submittedName>
</protein>
<accession>J0CTD2</accession>
<keyword evidence="2" id="KW-1185">Reference proteome</keyword>
<dbReference type="Proteomes" id="UP000006514">
    <property type="component" value="Unassembled WGS sequence"/>
</dbReference>
<evidence type="ECO:0000313" key="1">
    <source>
        <dbReference type="EMBL" id="EJD33556.1"/>
    </source>
</evidence>
<gene>
    <name evidence="1" type="ORF">AURDEDRAFT_177366</name>
</gene>
<sequence>METADFGLPLTNRRVPAALESSVSLPKQSLDAVGKLEPIAETDYATRRGKFEFEDVILIKLKDDKLRSTVFSEVETPSITWQHIQRRDSKSFGISFSRAARWSFLIYVALIAPPFCRVHPIMLLLCALPIRSSANDRDWQPAPPLALPRITQEACATFCVVPHSRASAKFPSPLLLEDAQRILRNVGLHDNDAFM</sequence>